<feature type="transmembrane region" description="Helical" evidence="1">
    <location>
        <begin position="9"/>
        <end position="26"/>
    </location>
</feature>
<organism evidence="2">
    <name type="scientific">bioreactor metagenome</name>
    <dbReference type="NCBI Taxonomy" id="1076179"/>
    <lineage>
        <taxon>unclassified sequences</taxon>
        <taxon>metagenomes</taxon>
        <taxon>ecological metagenomes</taxon>
    </lineage>
</organism>
<sequence>MNALAYEHYTYAAVAVIGTLTAVWAVDHLLSRPAVAARTAPWRGVVAPFINVNAMLFGLTLAFIANDTWSARDRAMDAVFREADSLRSLLVLASALPEPARDAMAVAVRDYGTAAAGEFAQLRARAGAPAAATAADALLRRVAGGSAAAAGEVVQAEMLRQVMRLRDDRDLRVSLSRTHLNPLKWLGMAALGFLTILSIAAVHLGAPKAGMLATALFALAAAPSAAIVLVQGNPFQEPAAISAAPILAAIEPGAP</sequence>
<keyword evidence="1" id="KW-0472">Membrane</keyword>
<keyword evidence="1" id="KW-1133">Transmembrane helix</keyword>
<evidence type="ECO:0000313" key="2">
    <source>
        <dbReference type="EMBL" id="MPL71230.1"/>
    </source>
</evidence>
<feature type="transmembrane region" description="Helical" evidence="1">
    <location>
        <begin position="46"/>
        <end position="66"/>
    </location>
</feature>
<comment type="caution">
    <text evidence="2">The sequence shown here is derived from an EMBL/GenBank/DDBJ whole genome shotgun (WGS) entry which is preliminary data.</text>
</comment>
<gene>
    <name evidence="2" type="ORF">SDC9_17003</name>
</gene>
<dbReference type="EMBL" id="VSSQ01000057">
    <property type="protein sequence ID" value="MPL71230.1"/>
    <property type="molecule type" value="Genomic_DNA"/>
</dbReference>
<reference evidence="2" key="1">
    <citation type="submission" date="2019-08" db="EMBL/GenBank/DDBJ databases">
        <authorList>
            <person name="Kucharzyk K."/>
            <person name="Murdoch R.W."/>
            <person name="Higgins S."/>
            <person name="Loffler F."/>
        </authorList>
    </citation>
    <scope>NUCLEOTIDE SEQUENCE</scope>
</reference>
<feature type="transmembrane region" description="Helical" evidence="1">
    <location>
        <begin position="185"/>
        <end position="204"/>
    </location>
</feature>
<name>A0A644TWE0_9ZZZZ</name>
<accession>A0A644TWE0</accession>
<protein>
    <recommendedName>
        <fullName evidence="3">DUF4239 domain-containing protein</fullName>
    </recommendedName>
</protein>
<evidence type="ECO:0000256" key="1">
    <source>
        <dbReference type="SAM" id="Phobius"/>
    </source>
</evidence>
<proteinExistence type="predicted"/>
<feature type="transmembrane region" description="Helical" evidence="1">
    <location>
        <begin position="210"/>
        <end position="230"/>
    </location>
</feature>
<keyword evidence="1" id="KW-0812">Transmembrane</keyword>
<dbReference type="AlphaFoldDB" id="A0A644TWE0"/>
<evidence type="ECO:0008006" key="3">
    <source>
        <dbReference type="Google" id="ProtNLM"/>
    </source>
</evidence>
<dbReference type="InterPro" id="IPR025333">
    <property type="entry name" value="DUF4239"/>
</dbReference>
<dbReference type="Pfam" id="PF14023">
    <property type="entry name" value="Bestrophin-like"/>
    <property type="match status" value="1"/>
</dbReference>